<comment type="caution">
    <text evidence="1">The sequence shown here is derived from an EMBL/GenBank/DDBJ whole genome shotgun (WGS) entry which is preliminary data.</text>
</comment>
<dbReference type="EMBL" id="SGKU01000087">
    <property type="protein sequence ID" value="NFA44465.1"/>
    <property type="molecule type" value="Genomic_DNA"/>
</dbReference>
<evidence type="ECO:0000313" key="2">
    <source>
        <dbReference type="Proteomes" id="UP000472355"/>
    </source>
</evidence>
<dbReference type="Proteomes" id="UP000472355">
    <property type="component" value="Unassembled WGS sequence"/>
</dbReference>
<protein>
    <submittedName>
        <fullName evidence="1">Uncharacterized protein</fullName>
    </submittedName>
</protein>
<organism evidence="1 2">
    <name type="scientific">Clostridium botulinum</name>
    <dbReference type="NCBI Taxonomy" id="1491"/>
    <lineage>
        <taxon>Bacteria</taxon>
        <taxon>Bacillati</taxon>
        <taxon>Bacillota</taxon>
        <taxon>Clostridia</taxon>
        <taxon>Eubacteriales</taxon>
        <taxon>Clostridiaceae</taxon>
        <taxon>Clostridium</taxon>
    </lineage>
</organism>
<sequence>MLIISNNVKLSKKDIELLRSKGEIVITPVITAYGTDDISIAVEQEENNKEAYIKRCNCDKKREILQNKIEQLNELDFEINQLTRELDSCDCCN</sequence>
<evidence type="ECO:0000313" key="1">
    <source>
        <dbReference type="EMBL" id="NFA44465.1"/>
    </source>
</evidence>
<dbReference type="AlphaFoldDB" id="A0A6M0SXM2"/>
<name>A0A6M0SXM2_CLOBO</name>
<proteinExistence type="predicted"/>
<accession>A0A6M0SXM2</accession>
<gene>
    <name evidence="1" type="ORF">EXM65_18365</name>
</gene>
<reference evidence="1 2" key="1">
    <citation type="submission" date="2019-02" db="EMBL/GenBank/DDBJ databases">
        <title>Genome sequencing of Clostridium botulinum clinical isolates.</title>
        <authorList>
            <person name="Brunt J."/>
            <person name="Van Vliet A.H.M."/>
            <person name="Stringer S.C."/>
            <person name="Grant K.A."/>
            <person name="Carter A.C."/>
            <person name="Peck M.W."/>
        </authorList>
    </citation>
    <scope>NUCLEOTIDE SEQUENCE [LARGE SCALE GENOMIC DNA]</scope>
    <source>
        <strain evidence="1 2">H113700579</strain>
    </source>
</reference>